<dbReference type="AlphaFoldDB" id="K2MEY8"/>
<dbReference type="Gene3D" id="3.30.420.40">
    <property type="match status" value="3"/>
</dbReference>
<evidence type="ECO:0000313" key="4">
    <source>
        <dbReference type="Proteomes" id="UP000006786"/>
    </source>
</evidence>
<reference evidence="3 4" key="1">
    <citation type="journal article" date="2012" name="J. Bacteriol.">
        <title>Genome Sequence of Nitratireductor pacificus Type Strain pht-3B.</title>
        <authorList>
            <person name="Lai Q."/>
            <person name="Li G."/>
            <person name="Shao Z."/>
        </authorList>
    </citation>
    <scope>NUCLEOTIDE SEQUENCE [LARGE SCALE GENOMIC DNA]</scope>
    <source>
        <strain evidence="4">pht-3B</strain>
    </source>
</reference>
<dbReference type="eggNOG" id="COG0443">
    <property type="taxonomic scope" value="Bacteria"/>
</dbReference>
<dbReference type="SUPFAM" id="SSF53067">
    <property type="entry name" value="Actin-like ATPase domain"/>
    <property type="match status" value="2"/>
</dbReference>
<dbReference type="Gene3D" id="3.90.640.10">
    <property type="entry name" value="Actin, Chain A, domain 4"/>
    <property type="match status" value="1"/>
</dbReference>
<dbReference type="CDD" id="cd10231">
    <property type="entry name" value="ASKHA_NBD_HSP70_YegD-like"/>
    <property type="match status" value="1"/>
</dbReference>
<dbReference type="InterPro" id="IPR013126">
    <property type="entry name" value="Hsp_70_fam"/>
</dbReference>
<dbReference type="GO" id="GO:0005524">
    <property type="term" value="F:ATP binding"/>
    <property type="evidence" value="ECO:0007669"/>
    <property type="project" value="UniProtKB-KW"/>
</dbReference>
<keyword evidence="1" id="KW-0547">Nucleotide-binding</keyword>
<comment type="caution">
    <text evidence="3">The sequence shown here is derived from an EMBL/GenBank/DDBJ whole genome shotgun (WGS) entry which is preliminary data.</text>
</comment>
<dbReference type="InterPro" id="IPR043129">
    <property type="entry name" value="ATPase_NBD"/>
</dbReference>
<dbReference type="OrthoDB" id="9807934at2"/>
<dbReference type="InterPro" id="IPR042054">
    <property type="entry name" value="YegD-like"/>
</dbReference>
<dbReference type="GO" id="GO:0140662">
    <property type="term" value="F:ATP-dependent protein folding chaperone"/>
    <property type="evidence" value="ECO:0007669"/>
    <property type="project" value="InterPro"/>
</dbReference>
<dbReference type="Proteomes" id="UP000006786">
    <property type="component" value="Unassembled WGS sequence"/>
</dbReference>
<dbReference type="EMBL" id="AMRM01000002">
    <property type="protein sequence ID" value="EKF20661.1"/>
    <property type="molecule type" value="Genomic_DNA"/>
</dbReference>
<keyword evidence="4" id="KW-1185">Reference proteome</keyword>
<organism evidence="3 4">
    <name type="scientific">Nitratireductor pacificus pht-3B</name>
    <dbReference type="NCBI Taxonomy" id="391937"/>
    <lineage>
        <taxon>Bacteria</taxon>
        <taxon>Pseudomonadati</taxon>
        <taxon>Pseudomonadota</taxon>
        <taxon>Alphaproteobacteria</taxon>
        <taxon>Hyphomicrobiales</taxon>
        <taxon>Phyllobacteriaceae</taxon>
        <taxon>Nitratireductor</taxon>
    </lineage>
</organism>
<evidence type="ECO:0000313" key="3">
    <source>
        <dbReference type="EMBL" id="EKF20661.1"/>
    </source>
</evidence>
<dbReference type="PATRIC" id="fig|391937.3.peg.564"/>
<proteinExistence type="predicted"/>
<protein>
    <submittedName>
        <fullName evidence="3">Chaperone protein (YegD)</fullName>
    </submittedName>
</protein>
<evidence type="ECO:0000256" key="2">
    <source>
        <dbReference type="ARBA" id="ARBA00022840"/>
    </source>
</evidence>
<dbReference type="STRING" id="391937.NA2_02714"/>
<sequence length="418" mass="45555">MNDVFCGIDFGTSNSTVGVSDARHARLLPLEGDRVTLPSALFFSFADDGVQFGRSAIDAYVEGEEGRLMRSLKSILGSSLMHEKTRIRARFMTFADILGEFIGHLRRQLEAQAGGTADRAVFGRPVRFVDENDEADMAAQAMLEQIARSQGFRHVDFQFEPIAAALDYEQSTAGEELVLIADIGGGTSDFSIVRVSPERARKTDRQDDILANGGVHIGGTDFDRLLSIAEVMPHLGMGSSTSDGKRLLPNRHFNDLATWHRINALYTREVMNELRQIRYEAARRDLVDRLIQIVEERRGHSLALAVERTKIELTNAEEAEILLAHFIGGMNVTVTRDAFNDVVREALQRVTGAVSGLLATAGVGAGAIDTIFFTGGSSSIPALQKNIAALLPNARIVDGDRLGSVGTGLALDARRKFA</sequence>
<accession>K2MEY8</accession>
<dbReference type="PANTHER" id="PTHR19375">
    <property type="entry name" value="HEAT SHOCK PROTEIN 70KDA"/>
    <property type="match status" value="1"/>
</dbReference>
<name>K2MEY8_9HYPH</name>
<dbReference type="Pfam" id="PF00012">
    <property type="entry name" value="HSP70"/>
    <property type="match status" value="2"/>
</dbReference>
<dbReference type="RefSeq" id="WP_008593910.1">
    <property type="nucleotide sequence ID" value="NZ_AMRM01000002.1"/>
</dbReference>
<keyword evidence="2" id="KW-0067">ATP-binding</keyword>
<gene>
    <name evidence="3" type="ORF">NA2_02714</name>
</gene>
<evidence type="ECO:0000256" key="1">
    <source>
        <dbReference type="ARBA" id="ARBA00022741"/>
    </source>
</evidence>